<evidence type="ECO:0000256" key="4">
    <source>
        <dbReference type="ARBA" id="ARBA00022840"/>
    </source>
</evidence>
<dbReference type="InterPro" id="IPR014818">
    <property type="entry name" value="Phage/plasmid_primase_P4_C"/>
</dbReference>
<proteinExistence type="predicted"/>
<dbReference type="Pfam" id="PF03288">
    <property type="entry name" value="Pox_D5"/>
    <property type="match status" value="1"/>
</dbReference>
<reference evidence="6" key="1">
    <citation type="submission" date="2023-12" db="EMBL/GenBank/DDBJ databases">
        <title>Isolation of organohalide respiring bacteria Dehalococcoides mccartyi strain GPTCE1 in groundwater collected near a chemical plant in Suzhou, China.</title>
        <authorList>
            <person name="Liu G."/>
        </authorList>
    </citation>
    <scope>NUCLEOTIDE SEQUENCE</scope>
    <source>
        <strain evidence="6">GPTCE1</strain>
    </source>
</reference>
<dbReference type="PANTHER" id="PTHR35372">
    <property type="entry name" value="ATP BINDING PROTEIN-RELATED"/>
    <property type="match status" value="1"/>
</dbReference>
<gene>
    <name evidence="6" type="ORF">VLL09_02435</name>
</gene>
<dbReference type="Proteomes" id="UP001327986">
    <property type="component" value="Chromosome"/>
</dbReference>
<dbReference type="RefSeq" id="WP_324665281.1">
    <property type="nucleotide sequence ID" value="NZ_CP141531.1"/>
</dbReference>
<evidence type="ECO:0000259" key="5">
    <source>
        <dbReference type="PROSITE" id="PS51206"/>
    </source>
</evidence>
<dbReference type="GO" id="GO:0005524">
    <property type="term" value="F:ATP binding"/>
    <property type="evidence" value="ECO:0007669"/>
    <property type="project" value="UniProtKB-KW"/>
</dbReference>
<evidence type="ECO:0000313" key="7">
    <source>
        <dbReference type="Proteomes" id="UP001327986"/>
    </source>
</evidence>
<evidence type="ECO:0000256" key="1">
    <source>
        <dbReference type="ARBA" id="ARBA00022741"/>
    </source>
</evidence>
<protein>
    <submittedName>
        <fullName evidence="6">Phage/plasmid primase, P4 family</fullName>
    </submittedName>
</protein>
<dbReference type="NCBIfam" id="TIGR01613">
    <property type="entry name" value="primase_Cterm"/>
    <property type="match status" value="1"/>
</dbReference>
<keyword evidence="3" id="KW-0347">Helicase</keyword>
<dbReference type="InterPro" id="IPR027417">
    <property type="entry name" value="P-loop_NTPase"/>
</dbReference>
<evidence type="ECO:0000313" key="6">
    <source>
        <dbReference type="EMBL" id="WRO07762.1"/>
    </source>
</evidence>
<keyword evidence="1" id="KW-0547">Nucleotide-binding</keyword>
<dbReference type="EMBL" id="CP141531">
    <property type="protein sequence ID" value="WRO07762.1"/>
    <property type="molecule type" value="Genomic_DNA"/>
</dbReference>
<dbReference type="GO" id="GO:0004386">
    <property type="term" value="F:helicase activity"/>
    <property type="evidence" value="ECO:0007669"/>
    <property type="project" value="UniProtKB-KW"/>
</dbReference>
<dbReference type="PANTHER" id="PTHR35372:SF2">
    <property type="entry name" value="SF3 HELICASE DOMAIN-CONTAINING PROTEIN"/>
    <property type="match status" value="1"/>
</dbReference>
<accession>A0AB38ZBD6</accession>
<name>A0AB38ZBD6_9CHLR</name>
<organism evidence="6 7">
    <name type="scientific">Dehalococcoides mccartyi</name>
    <dbReference type="NCBI Taxonomy" id="61435"/>
    <lineage>
        <taxon>Bacteria</taxon>
        <taxon>Bacillati</taxon>
        <taxon>Chloroflexota</taxon>
        <taxon>Dehalococcoidia</taxon>
        <taxon>Dehalococcoidales</taxon>
        <taxon>Dehalococcoidaceae</taxon>
        <taxon>Dehalococcoides</taxon>
    </lineage>
</organism>
<dbReference type="InterPro" id="IPR006500">
    <property type="entry name" value="Helicase_put_C_phage/plasmid"/>
</dbReference>
<feature type="domain" description="SF3 helicase" evidence="5">
    <location>
        <begin position="473"/>
        <end position="636"/>
    </location>
</feature>
<keyword evidence="4" id="KW-0067">ATP-binding</keyword>
<dbReference type="Pfam" id="PF22763">
    <property type="entry name" value="NrS1-1_pol-like_HBD"/>
    <property type="match status" value="1"/>
</dbReference>
<dbReference type="InterPro" id="IPR054468">
    <property type="entry name" value="NrSPol-like_HBD"/>
</dbReference>
<dbReference type="Pfam" id="PF08706">
    <property type="entry name" value="D5_N"/>
    <property type="match status" value="1"/>
</dbReference>
<dbReference type="InterPro" id="IPR014015">
    <property type="entry name" value="Helicase_SF3_DNA-vir"/>
</dbReference>
<dbReference type="PROSITE" id="PS51206">
    <property type="entry name" value="SF3_HELICASE_1"/>
    <property type="match status" value="1"/>
</dbReference>
<keyword evidence="2" id="KW-0378">Hydrolase</keyword>
<evidence type="ECO:0000256" key="2">
    <source>
        <dbReference type="ARBA" id="ARBA00022801"/>
    </source>
</evidence>
<dbReference type="AlphaFoldDB" id="A0AB38ZBD6"/>
<evidence type="ECO:0000256" key="3">
    <source>
        <dbReference type="ARBA" id="ARBA00022806"/>
    </source>
</evidence>
<dbReference type="InterPro" id="IPR051620">
    <property type="entry name" value="ORF904-like_C"/>
</dbReference>
<dbReference type="Gene3D" id="3.40.50.300">
    <property type="entry name" value="P-loop containing nucleotide triphosphate hydrolases"/>
    <property type="match status" value="1"/>
</dbReference>
<dbReference type="InterPro" id="IPR004968">
    <property type="entry name" value="DNA_primase/NTPase_C"/>
</dbReference>
<sequence>MYDKLPSELKENALFCLWQYEERDGNLTKVPYQVNGSCADATKKRTFADFRLVANAVSGYDGIGMGVFGTFCAIDIDHCVAGGKLTSMAQDIVDTMSSYTELSPSGTGIRIIFKVLGLSYDKKRYYINHRKIGLEVYVAGMTSRFVTLTGNAIRECGIEMRTTELMTVLEKYMVKMVKDRKPKTAVPGSYLTDESVISKAMASKQGEKFKSLWNGAVPEDKSHSEADQALCTMLAFWCGGDTVQMDRLFRLSGLMREKWERSDYSATTLENAMAITTEFYKPIAVDSAADEFNETTQALSQLNPAQNNRYRNGDIGFGRLFADVHKRVARYVPERKKWYIYDGSRWVPDIGGLMAMELCKELADGLLLYLLTFKDESVRIRNLEDYSKWQQRRLRDIYLKEAQSVYPVSMEEFDADRYLLNCENGTLDLRTMQFRDHDPEDRLTKKAHVSYDPAATCTRFERYIDEIMSGDTERARFLQKALGYAVSGDTRHECMFFLYGETTRNGKGTLMESILRVMGDYGRAVRPETIAQKQTVNSQNPSEDIARLAGIRFANISEPSRGLVLNAAQVKSMTGNDTLNARFLNENSFDFQPQFKLYVNTNYLPVISDMTLFSSGRILIIPFDRHFEEWEQDKTLKAAFAEPQAKSAILNWLLKGYALLREEGFTVPKTVTEATLAYSHESDKIAQFADERLEPDTDAETRTATVYDEYRRWCSDNGCYTENSRNFNHELRKFGTVARRRPNTGGEKTTLLLGYKVREGMEFLK</sequence>
<dbReference type="GO" id="GO:0016787">
    <property type="term" value="F:hydrolase activity"/>
    <property type="evidence" value="ECO:0007669"/>
    <property type="project" value="UniProtKB-KW"/>
</dbReference>
<dbReference type="SMART" id="SM00885">
    <property type="entry name" value="D5_N"/>
    <property type="match status" value="1"/>
</dbReference>